<comment type="similarity">
    <text evidence="3">Belongs to the inorganic phosphate transporter (PiT) (TC 2.A.20) family.</text>
</comment>
<dbReference type="RefSeq" id="WP_250869396.1">
    <property type="nucleotide sequence ID" value="NZ_JAGSOI010000105.1"/>
</dbReference>
<dbReference type="EMBL" id="JAGSOI010000105">
    <property type="protein sequence ID" value="MCM1987987.1"/>
    <property type="molecule type" value="Genomic_DNA"/>
</dbReference>
<dbReference type="InterPro" id="IPR001204">
    <property type="entry name" value="Phos_transporter"/>
</dbReference>
<dbReference type="Pfam" id="PF01384">
    <property type="entry name" value="PHO4"/>
    <property type="match status" value="1"/>
</dbReference>
<keyword evidence="4" id="KW-0813">Transport</keyword>
<evidence type="ECO:0000256" key="8">
    <source>
        <dbReference type="ARBA" id="ARBA00023136"/>
    </source>
</evidence>
<feature type="transmembrane region" description="Helical" evidence="9">
    <location>
        <begin position="207"/>
        <end position="229"/>
    </location>
</feature>
<comment type="caution">
    <text evidence="10">The sequence shown here is derived from an EMBL/GenBank/DDBJ whole genome shotgun (WGS) entry which is preliminary data.</text>
</comment>
<sequence length="320" mass="32664">MIIALAAIASAIFMGINIGGNNAAAAMGAAYGARARTKRQAVILIAVFSLLGAVLSGEDVIRTLGEGIVPGNTITLVAAIIATSAAAISLFIGNVLKVPISASQSAVGAIVGIGIFYGILDVQLLSKIVGWWIATPIIAFVLAYLSGKYIHPRLVVWLVEHESEAQIRSTIKKLLIVSGCYVAYSAGANNAANAVGPLVGAGFMEPATGAIVGGLTLGIGAILIGGRILETVGTEIAEICTIRAIFIEAIAAIIVHSASIAGIPVALGQLVPAAVIGIGCANKGFATMNNKTVRRIVVMWVTSPLLAGLIAYSAIRLVYL</sequence>
<dbReference type="PANTHER" id="PTHR11101">
    <property type="entry name" value="PHOSPHATE TRANSPORTER"/>
    <property type="match status" value="1"/>
</dbReference>
<evidence type="ECO:0000256" key="7">
    <source>
        <dbReference type="ARBA" id="ARBA00022989"/>
    </source>
</evidence>
<dbReference type="Proteomes" id="UP001056766">
    <property type="component" value="Unassembled WGS sequence"/>
</dbReference>
<evidence type="ECO:0000313" key="11">
    <source>
        <dbReference type="Proteomes" id="UP001056766"/>
    </source>
</evidence>
<dbReference type="AlphaFoldDB" id="A0A9E5DCV2"/>
<reference evidence="10" key="1">
    <citation type="journal article" date="2021" name="mSystems">
        <title>Bacteria and Archaea Synergistically Convert Glycine Betaine to Biogenic Methane in the Formosa Cold Seep of the South China Sea.</title>
        <authorList>
            <person name="Li L."/>
            <person name="Zhang W."/>
            <person name="Zhang S."/>
            <person name="Song L."/>
            <person name="Sun Q."/>
            <person name="Zhang H."/>
            <person name="Xiang H."/>
            <person name="Dong X."/>
        </authorList>
    </citation>
    <scope>NUCLEOTIDE SEQUENCE</scope>
    <source>
        <strain evidence="10">LLY</strain>
    </source>
</reference>
<keyword evidence="8 9" id="KW-0472">Membrane</keyword>
<organism evidence="10 11">
    <name type="scientific">Methanococcoides seepicolus</name>
    <dbReference type="NCBI Taxonomy" id="2828780"/>
    <lineage>
        <taxon>Archaea</taxon>
        <taxon>Methanobacteriati</taxon>
        <taxon>Methanobacteriota</taxon>
        <taxon>Stenosarchaea group</taxon>
        <taxon>Methanomicrobia</taxon>
        <taxon>Methanosarcinales</taxon>
        <taxon>Methanosarcinaceae</taxon>
        <taxon>Methanococcoides</taxon>
    </lineage>
</organism>
<dbReference type="GO" id="GO:0005315">
    <property type="term" value="F:phosphate transmembrane transporter activity"/>
    <property type="evidence" value="ECO:0007669"/>
    <property type="project" value="InterPro"/>
</dbReference>
<keyword evidence="5" id="KW-0592">Phosphate transport</keyword>
<dbReference type="GO" id="GO:0016020">
    <property type="term" value="C:membrane"/>
    <property type="evidence" value="ECO:0007669"/>
    <property type="project" value="UniProtKB-SubCell"/>
</dbReference>
<feature type="transmembrane region" description="Helical" evidence="9">
    <location>
        <begin position="241"/>
        <end position="260"/>
    </location>
</feature>
<gene>
    <name evidence="10" type="ORF">KDK67_13570</name>
</gene>
<evidence type="ECO:0000256" key="3">
    <source>
        <dbReference type="ARBA" id="ARBA00009916"/>
    </source>
</evidence>
<protein>
    <submittedName>
        <fullName evidence="10">Anion permease</fullName>
    </submittedName>
</protein>
<evidence type="ECO:0000256" key="9">
    <source>
        <dbReference type="SAM" id="Phobius"/>
    </source>
</evidence>
<comment type="function">
    <text evidence="1">Potential transporter for phosphate.</text>
</comment>
<evidence type="ECO:0000256" key="4">
    <source>
        <dbReference type="ARBA" id="ARBA00022448"/>
    </source>
</evidence>
<feature type="transmembrane region" description="Helical" evidence="9">
    <location>
        <begin position="129"/>
        <end position="147"/>
    </location>
</feature>
<feature type="transmembrane region" description="Helical" evidence="9">
    <location>
        <begin position="297"/>
        <end position="319"/>
    </location>
</feature>
<name>A0A9E5DCV2_9EURY</name>
<evidence type="ECO:0000256" key="2">
    <source>
        <dbReference type="ARBA" id="ARBA00004141"/>
    </source>
</evidence>
<feature type="transmembrane region" description="Helical" evidence="9">
    <location>
        <begin position="102"/>
        <end position="120"/>
    </location>
</feature>
<proteinExistence type="inferred from homology"/>
<reference evidence="10" key="2">
    <citation type="submission" date="2021-04" db="EMBL/GenBank/DDBJ databases">
        <authorList>
            <person name="Dong X."/>
        </authorList>
    </citation>
    <scope>NUCLEOTIDE SEQUENCE</scope>
    <source>
        <strain evidence="10">LLY</strain>
    </source>
</reference>
<evidence type="ECO:0000313" key="10">
    <source>
        <dbReference type="EMBL" id="MCM1987987.1"/>
    </source>
</evidence>
<evidence type="ECO:0000256" key="5">
    <source>
        <dbReference type="ARBA" id="ARBA00022592"/>
    </source>
</evidence>
<feature type="transmembrane region" description="Helical" evidence="9">
    <location>
        <begin position="266"/>
        <end position="285"/>
    </location>
</feature>
<evidence type="ECO:0000256" key="1">
    <source>
        <dbReference type="ARBA" id="ARBA00001981"/>
    </source>
</evidence>
<feature type="transmembrane region" description="Helical" evidence="9">
    <location>
        <begin position="73"/>
        <end position="96"/>
    </location>
</feature>
<evidence type="ECO:0000256" key="6">
    <source>
        <dbReference type="ARBA" id="ARBA00022692"/>
    </source>
</evidence>
<keyword evidence="6 9" id="KW-0812">Transmembrane</keyword>
<accession>A0A9E5DCV2</accession>
<feature type="transmembrane region" description="Helical" evidence="9">
    <location>
        <begin position="42"/>
        <end position="61"/>
    </location>
</feature>
<dbReference type="PANTHER" id="PTHR11101:SF80">
    <property type="entry name" value="PHOSPHATE TRANSPORTER"/>
    <property type="match status" value="1"/>
</dbReference>
<keyword evidence="7 9" id="KW-1133">Transmembrane helix</keyword>
<dbReference type="GO" id="GO:0035435">
    <property type="term" value="P:phosphate ion transmembrane transport"/>
    <property type="evidence" value="ECO:0007669"/>
    <property type="project" value="TreeGrafter"/>
</dbReference>
<comment type="subcellular location">
    <subcellularLocation>
        <location evidence="2">Membrane</location>
        <topology evidence="2">Multi-pass membrane protein</topology>
    </subcellularLocation>
</comment>
<keyword evidence="11" id="KW-1185">Reference proteome</keyword>